<feature type="region of interest" description="Disordered" evidence="2">
    <location>
        <begin position="1407"/>
        <end position="1489"/>
    </location>
</feature>
<dbReference type="Pfam" id="PF20710">
    <property type="entry name" value="DUF6824"/>
    <property type="match status" value="1"/>
</dbReference>
<feature type="compositionally biased region" description="Polar residues" evidence="2">
    <location>
        <begin position="799"/>
        <end position="810"/>
    </location>
</feature>
<accession>A0A9N8DGU8</accession>
<protein>
    <recommendedName>
        <fullName evidence="3">DUF6824 domain-containing protein</fullName>
    </recommendedName>
</protein>
<keyword evidence="5" id="KW-1185">Reference proteome</keyword>
<evidence type="ECO:0000256" key="2">
    <source>
        <dbReference type="SAM" id="MobiDB-lite"/>
    </source>
</evidence>
<comment type="caution">
    <text evidence="4">The sequence shown here is derived from an EMBL/GenBank/DDBJ whole genome shotgun (WGS) entry which is preliminary data.</text>
</comment>
<feature type="region of interest" description="Disordered" evidence="2">
    <location>
        <begin position="111"/>
        <end position="130"/>
    </location>
</feature>
<feature type="region of interest" description="Disordered" evidence="2">
    <location>
        <begin position="405"/>
        <end position="486"/>
    </location>
</feature>
<feature type="compositionally biased region" description="Polar residues" evidence="2">
    <location>
        <begin position="643"/>
        <end position="655"/>
    </location>
</feature>
<feature type="compositionally biased region" description="Polar residues" evidence="2">
    <location>
        <begin position="661"/>
        <end position="671"/>
    </location>
</feature>
<feature type="compositionally biased region" description="Basic and acidic residues" evidence="2">
    <location>
        <begin position="1106"/>
        <end position="1118"/>
    </location>
</feature>
<feature type="region of interest" description="Disordered" evidence="2">
    <location>
        <begin position="330"/>
        <end position="357"/>
    </location>
</feature>
<feature type="region of interest" description="Disordered" evidence="2">
    <location>
        <begin position="560"/>
        <end position="749"/>
    </location>
</feature>
<sequence>MSYDKSLVALKSDYVPGPFSVICQRGKMAYTHNQHFRNLLKGHVDKYKTAASRQLKSMVVSDIVDKVRAKSPEGAFVRCVHGVWYECGEDIAREKVGGCFRELLADHYESSTKSKKRRRDAEKAAQDAAQEENLKSLVHPEITKSITPEVITPTDKDILFKPGGRVAGTAGSIYAKLVETTYQDYQRDPSMRGTFVQIVIEGLKKNGGRFLEQKSEGVVLADKETVSTQINQAFQRRIRQQHDRENKVAQIAQKKATAVFQDHIATNVKYTHSAKGTAPVTVHVTVPAATNDTQAAAVAAANQPTAATKATKSIPAYPAAAHLQTQLAPLKHKPPPAVTNAAAPSRPSKTYPSTAPVPVPPKPHVAPPYPHPNSIPPAPYVAGFPQGMPMNNAVGTSLCATANIQQGRPTSPNIGRGRPMNGNFGPGAPNGHQRTNAAPAPASVLAHASNRAPETAAKANAEATANQEGPASFISPSPNNPNDPMVQIPMSVALEALQAIKSRALKKNKRRRAAFADSNDTSQPAIDGLVEQMRSRINEVQHNPSSERPDVICLDDDDDFDEVKHVDNPTIVPPQNHQSHLKAPPHASPSQGRRTSVLQSRPDGGATNQEPNAKNQGGNAGNAAGSSHATAPQNQLKAPPRTSPNTYPQNQNQWKSPPRTSPNTYPQNQNHLKAPPQTSPNTYPQNQNGVLKQSPEVRQKGTRANTCAASPNASIDGRKDGREDGASAAKNHSQHVQTTNAQQNQQDREVAEQALDALRTLFPSSANKKQKQKPGHDRSSVGRPSRVYRLALEKIMTYTLTAKNPGSNAPHTEPSGAESDNTRKRPTTGVPQMTHPADNLLSHTHTEAAGLANAQLKMPAKATENHGAITNSNIDLNNEVSSHHHARRYPVNRSQSDDGAIMAGRQSRRASSTINTDVNSSSHDPQNHSVENTKRPREALVDPEAAKVSGRDYLIHRLKKQRRNTAEPAGLTSAEDRIKVLLKRQNEVLQRQLETGQQLLKQQSRQGSSAGMHQNQMLTAQQIEYQVQQLKIQQEMAKAIQEAERLLSQRKQMAEQRLLQEFPQDQHHHPEQPELLPRRREREPTEQQEETALERFRRSYFGSGSESKECRTVPDLLHRSPAPSRRSPAVRSFQESDELRELERLEQNREDLQLEQTNAVQVQEYVESFPPMEKSPPPPRQEAESRVYFHPSEASSPPQEAAASQAHSDNKQSPDYSVHTSTEAKENSEHHGEQTTRASSDLREVGVQDLSMPVETEGYVTAPTLDAVTSTPFIPTIDHTEDEQRPKAPEPPGEKVVDPMVYLEEADGCNDKDEFALKNVDDVDDGASRQVMEPEACASFEKMQCNVELAEAVEANPETAVVNHEPSDPRTAGQLGDEMKPSALNHEAARPPEEVEIDVTGVRCDELDASEKVDQVSEKEDGAKSMEHDVHPSQGEDSPYHGSGEEAENTHAEQSLEATSHSQEMYAEMEGADAGGYASDGEESAYVVV</sequence>
<feature type="compositionally biased region" description="Basic and acidic residues" evidence="2">
    <location>
        <begin position="1407"/>
        <end position="1431"/>
    </location>
</feature>
<dbReference type="Proteomes" id="UP001153069">
    <property type="component" value="Unassembled WGS sequence"/>
</dbReference>
<feature type="region of interest" description="Disordered" evidence="2">
    <location>
        <begin position="763"/>
        <end position="786"/>
    </location>
</feature>
<evidence type="ECO:0000256" key="1">
    <source>
        <dbReference type="SAM" id="Coils"/>
    </source>
</evidence>
<dbReference type="InterPro" id="IPR049227">
    <property type="entry name" value="DUF6824"/>
</dbReference>
<dbReference type="EMBL" id="CAICTM010000059">
    <property type="protein sequence ID" value="CAB9499429.1"/>
    <property type="molecule type" value="Genomic_DNA"/>
</dbReference>
<feature type="compositionally biased region" description="Polar residues" evidence="2">
    <location>
        <begin position="909"/>
        <end position="930"/>
    </location>
</feature>
<name>A0A9N8DGU8_9STRA</name>
<feature type="coiled-coil region" evidence="1">
    <location>
        <begin position="986"/>
        <end position="1056"/>
    </location>
</feature>
<feature type="compositionally biased region" description="Polar residues" evidence="2">
    <location>
        <begin position="627"/>
        <end position="636"/>
    </location>
</feature>
<feature type="compositionally biased region" description="Polar residues" evidence="2">
    <location>
        <begin position="1211"/>
        <end position="1221"/>
    </location>
</feature>
<feature type="compositionally biased region" description="Basic and acidic residues" evidence="2">
    <location>
        <begin position="931"/>
        <end position="940"/>
    </location>
</feature>
<feature type="compositionally biased region" description="Polar residues" evidence="2">
    <location>
        <begin position="588"/>
        <end position="599"/>
    </location>
</feature>
<evidence type="ECO:0000259" key="3">
    <source>
        <dbReference type="Pfam" id="PF20710"/>
    </source>
</evidence>
<evidence type="ECO:0000313" key="5">
    <source>
        <dbReference type="Proteomes" id="UP001153069"/>
    </source>
</evidence>
<reference evidence="4" key="1">
    <citation type="submission" date="2020-06" db="EMBL/GenBank/DDBJ databases">
        <authorList>
            <consortium name="Plant Systems Biology data submission"/>
        </authorList>
    </citation>
    <scope>NUCLEOTIDE SEQUENCE</scope>
    <source>
        <strain evidence="4">D6</strain>
    </source>
</reference>
<feature type="compositionally biased region" description="Polar residues" evidence="2">
    <location>
        <begin position="730"/>
        <end position="745"/>
    </location>
</feature>
<feature type="region of interest" description="Disordered" evidence="2">
    <location>
        <begin position="799"/>
        <end position="838"/>
    </location>
</feature>
<feature type="region of interest" description="Disordered" evidence="2">
    <location>
        <begin position="1358"/>
        <end position="1378"/>
    </location>
</feature>
<feature type="compositionally biased region" description="Basic and acidic residues" evidence="2">
    <location>
        <begin position="716"/>
        <end position="725"/>
    </location>
</feature>
<feature type="region of interest" description="Disordered" evidence="2">
    <location>
        <begin position="888"/>
        <end position="945"/>
    </location>
</feature>
<feature type="compositionally biased region" description="Basic and acidic residues" evidence="2">
    <location>
        <begin position="1222"/>
        <end position="1246"/>
    </location>
</feature>
<feature type="compositionally biased region" description="Low complexity" evidence="2">
    <location>
        <begin position="612"/>
        <end position="625"/>
    </location>
</feature>
<feature type="compositionally biased region" description="Polar residues" evidence="2">
    <location>
        <begin position="679"/>
        <end position="691"/>
    </location>
</feature>
<feature type="compositionally biased region" description="Basic and acidic residues" evidence="2">
    <location>
        <begin position="1137"/>
        <end position="1152"/>
    </location>
</feature>
<feature type="domain" description="DUF6824" evidence="3">
    <location>
        <begin position="21"/>
        <end position="102"/>
    </location>
</feature>
<feature type="compositionally biased region" description="Basic and acidic residues" evidence="2">
    <location>
        <begin position="1064"/>
        <end position="1085"/>
    </location>
</feature>
<feature type="region of interest" description="Disordered" evidence="2">
    <location>
        <begin position="1060"/>
        <end position="1251"/>
    </location>
</feature>
<feature type="compositionally biased region" description="Low complexity" evidence="2">
    <location>
        <begin position="1190"/>
        <end position="1207"/>
    </location>
</feature>
<evidence type="ECO:0000313" key="4">
    <source>
        <dbReference type="EMBL" id="CAB9499429.1"/>
    </source>
</evidence>
<feature type="compositionally biased region" description="Polar residues" evidence="2">
    <location>
        <begin position="1452"/>
        <end position="1463"/>
    </location>
</feature>
<gene>
    <name evidence="4" type="ORF">SEMRO_60_G034820.1</name>
</gene>
<proteinExistence type="predicted"/>
<feature type="compositionally biased region" description="Polar residues" evidence="2">
    <location>
        <begin position="702"/>
        <end position="713"/>
    </location>
</feature>
<organism evidence="4 5">
    <name type="scientific">Seminavis robusta</name>
    <dbReference type="NCBI Taxonomy" id="568900"/>
    <lineage>
        <taxon>Eukaryota</taxon>
        <taxon>Sar</taxon>
        <taxon>Stramenopiles</taxon>
        <taxon>Ochrophyta</taxon>
        <taxon>Bacillariophyta</taxon>
        <taxon>Bacillariophyceae</taxon>
        <taxon>Bacillariophycidae</taxon>
        <taxon>Naviculales</taxon>
        <taxon>Naviculaceae</taxon>
        <taxon>Seminavis</taxon>
    </lineage>
</organism>
<feature type="compositionally biased region" description="Low complexity" evidence="2">
    <location>
        <begin position="437"/>
        <end position="466"/>
    </location>
</feature>
<keyword evidence="1" id="KW-0175">Coiled coil</keyword>